<protein>
    <recommendedName>
        <fullName evidence="4">Phycobilisome degradation protein nblA</fullName>
    </recommendedName>
</protein>
<dbReference type="AlphaFoldDB" id="A0A2T1GGS1"/>
<dbReference type="Proteomes" id="UP000238937">
    <property type="component" value="Unassembled WGS sequence"/>
</dbReference>
<comment type="caution">
    <text evidence="1">The sequence shown here is derived from an EMBL/GenBank/DDBJ whole genome shotgun (WGS) entry which is preliminary data.</text>
</comment>
<dbReference type="EMBL" id="PVWO01000104">
    <property type="protein sequence ID" value="PSB56880.1"/>
    <property type="molecule type" value="Genomic_DNA"/>
</dbReference>
<dbReference type="InterPro" id="IPR036904">
    <property type="entry name" value="NblA_sf"/>
</dbReference>
<dbReference type="SUPFAM" id="SSF109859">
    <property type="entry name" value="NblA-like"/>
    <property type="match status" value="1"/>
</dbReference>
<dbReference type="EMBL" id="PVWO01000104">
    <property type="protein sequence ID" value="PSB56866.1"/>
    <property type="molecule type" value="Genomic_DNA"/>
</dbReference>
<dbReference type="InterPro" id="IPR007574">
    <property type="entry name" value="NblA"/>
</dbReference>
<evidence type="ECO:0000313" key="1">
    <source>
        <dbReference type="EMBL" id="PSB56866.1"/>
    </source>
</evidence>
<gene>
    <name evidence="1" type="ORF">C7B77_10330</name>
    <name evidence="2" type="ORF">C7B77_10405</name>
</gene>
<sequence length="83" mass="9651">MDILALDLSLEQEFLLKNYEQQVKHLSKEQAQEFLLEAFRQLAIKDNAIRSLVKSSILNMDSQALDSTAIDRSDRSSYRIHRI</sequence>
<reference evidence="1" key="2">
    <citation type="submission" date="2018-03" db="EMBL/GenBank/DDBJ databases">
        <authorList>
            <person name="Keele B.F."/>
        </authorList>
    </citation>
    <scope>NUCLEOTIDE SEQUENCE [LARGE SCALE GENOMIC DNA]</scope>
    <source>
        <strain evidence="1">CCALA 037</strain>
    </source>
</reference>
<dbReference type="OrthoDB" id="583585at2"/>
<dbReference type="Pfam" id="PF04485">
    <property type="entry name" value="NblA"/>
    <property type="match status" value="1"/>
</dbReference>
<keyword evidence="3" id="KW-1185">Reference proteome</keyword>
<accession>A0A2T1GGS1</accession>
<reference evidence="1 3" key="1">
    <citation type="submission" date="2018-03" db="EMBL/GenBank/DDBJ databases">
        <title>The ancient ancestry and fast evolution of plastids.</title>
        <authorList>
            <person name="Moore K.R."/>
            <person name="Magnabosco C."/>
            <person name="Momper L."/>
            <person name="Gold D.A."/>
            <person name="Bosak T."/>
            <person name="Fournier G.P."/>
        </authorList>
    </citation>
    <scope>NUCLEOTIDE SEQUENCE [LARGE SCALE GENOMIC DNA]</scope>
    <source>
        <strain evidence="1 3">CCALA 037</strain>
    </source>
</reference>
<proteinExistence type="predicted"/>
<name>A0A2T1GGS1_9CYAN</name>
<dbReference type="Gene3D" id="1.10.287.670">
    <property type="entry name" value="Phycobilisome degradation protein NblA"/>
    <property type="match status" value="1"/>
</dbReference>
<organism evidence="1 3">
    <name type="scientific">Chamaesiphon polymorphus CCALA 037</name>
    <dbReference type="NCBI Taxonomy" id="2107692"/>
    <lineage>
        <taxon>Bacteria</taxon>
        <taxon>Bacillati</taxon>
        <taxon>Cyanobacteriota</taxon>
        <taxon>Cyanophyceae</taxon>
        <taxon>Gomontiellales</taxon>
        <taxon>Chamaesiphonaceae</taxon>
        <taxon>Chamaesiphon</taxon>
    </lineage>
</organism>
<evidence type="ECO:0000313" key="2">
    <source>
        <dbReference type="EMBL" id="PSB56880.1"/>
    </source>
</evidence>
<evidence type="ECO:0000313" key="3">
    <source>
        <dbReference type="Proteomes" id="UP000238937"/>
    </source>
</evidence>
<dbReference type="RefSeq" id="WP_106303773.1">
    <property type="nucleotide sequence ID" value="NZ_PVWO01000104.1"/>
</dbReference>
<evidence type="ECO:0008006" key="4">
    <source>
        <dbReference type="Google" id="ProtNLM"/>
    </source>
</evidence>